<comment type="caution">
    <text evidence="9">The sequence shown here is derived from an EMBL/GenBank/DDBJ whole genome shotgun (WGS) entry which is preliminary data.</text>
</comment>
<protein>
    <submittedName>
        <fullName evidence="9">MotA/TolQ/ExbB proton channel family protein</fullName>
    </submittedName>
</protein>
<evidence type="ECO:0000256" key="7">
    <source>
        <dbReference type="SAM" id="Phobius"/>
    </source>
</evidence>
<keyword evidence="2" id="KW-1003">Cell membrane</keyword>
<reference evidence="9 10" key="1">
    <citation type="submission" date="2019-03" db="EMBL/GenBank/DDBJ databases">
        <title>Genomic Encyclopedia of Type Strains, Phase IV (KMG-IV): sequencing the most valuable type-strain genomes for metagenomic binning, comparative biology and taxonomic classification.</title>
        <authorList>
            <person name="Goeker M."/>
        </authorList>
    </citation>
    <scope>NUCLEOTIDE SEQUENCE [LARGE SCALE GENOMIC DNA]</scope>
    <source>
        <strain evidence="9 10">DSM 24830</strain>
    </source>
</reference>
<evidence type="ECO:0000256" key="1">
    <source>
        <dbReference type="ARBA" id="ARBA00004651"/>
    </source>
</evidence>
<dbReference type="GO" id="GO:0005886">
    <property type="term" value="C:plasma membrane"/>
    <property type="evidence" value="ECO:0007669"/>
    <property type="project" value="UniProtKB-SubCell"/>
</dbReference>
<feature type="transmembrane region" description="Helical" evidence="7">
    <location>
        <begin position="128"/>
        <end position="151"/>
    </location>
</feature>
<keyword evidence="5 7" id="KW-0472">Membrane</keyword>
<dbReference type="GO" id="GO:0015031">
    <property type="term" value="P:protein transport"/>
    <property type="evidence" value="ECO:0007669"/>
    <property type="project" value="UniProtKB-KW"/>
</dbReference>
<evidence type="ECO:0000259" key="8">
    <source>
        <dbReference type="Pfam" id="PF01618"/>
    </source>
</evidence>
<evidence type="ECO:0000256" key="4">
    <source>
        <dbReference type="ARBA" id="ARBA00022989"/>
    </source>
</evidence>
<dbReference type="Proteomes" id="UP000294887">
    <property type="component" value="Unassembled WGS sequence"/>
</dbReference>
<proteinExistence type="inferred from homology"/>
<feature type="domain" description="MotA/TolQ/ExbB proton channel" evidence="8">
    <location>
        <begin position="132"/>
        <end position="204"/>
    </location>
</feature>
<comment type="similarity">
    <text evidence="6">Belongs to the exbB/tolQ family.</text>
</comment>
<evidence type="ECO:0000256" key="6">
    <source>
        <dbReference type="RuleBase" id="RU004057"/>
    </source>
</evidence>
<keyword evidence="6" id="KW-0653">Protein transport</keyword>
<dbReference type="OrthoDB" id="8684834at2"/>
<sequence>MTRDSYYPFYGWLLMTGVILFSSYLLWDFGLFQQLVENDITYLSSIILLLFIIITLYLGFASWQLSRQLQFTQNYSDDGKIDKSWASEHLSLLHFQRQQAHNESEPLLARLIEKIHRGHVNGWFFSDVLMRLGLIGTVIGFVLMLSTVYQLKDNDIQALQQLLGTMGSGMQVALYTTLSGLGCGLLVSLQCQWLDRCADTLVSKIIELGMQTPKQ</sequence>
<comment type="subcellular location">
    <subcellularLocation>
        <location evidence="1">Cell membrane</location>
        <topology evidence="1">Multi-pass membrane protein</topology>
    </subcellularLocation>
    <subcellularLocation>
        <location evidence="6">Membrane</location>
        <topology evidence="6">Multi-pass membrane protein</topology>
    </subcellularLocation>
</comment>
<evidence type="ECO:0000313" key="10">
    <source>
        <dbReference type="Proteomes" id="UP000294887"/>
    </source>
</evidence>
<feature type="transmembrane region" description="Helical" evidence="7">
    <location>
        <begin position="39"/>
        <end position="60"/>
    </location>
</feature>
<keyword evidence="3 7" id="KW-0812">Transmembrane</keyword>
<feature type="transmembrane region" description="Helical" evidence="7">
    <location>
        <begin position="172"/>
        <end position="189"/>
    </location>
</feature>
<dbReference type="RefSeq" id="WP_131904857.1">
    <property type="nucleotide sequence ID" value="NZ_BAAAFU010000008.1"/>
</dbReference>
<evidence type="ECO:0000256" key="2">
    <source>
        <dbReference type="ARBA" id="ARBA00022475"/>
    </source>
</evidence>
<dbReference type="AlphaFoldDB" id="A0A4R1F8W4"/>
<gene>
    <name evidence="9" type="ORF">EV695_1074</name>
</gene>
<organism evidence="9 10">
    <name type="scientific">Cocleimonas flava</name>
    <dbReference type="NCBI Taxonomy" id="634765"/>
    <lineage>
        <taxon>Bacteria</taxon>
        <taxon>Pseudomonadati</taxon>
        <taxon>Pseudomonadota</taxon>
        <taxon>Gammaproteobacteria</taxon>
        <taxon>Thiotrichales</taxon>
        <taxon>Thiotrichaceae</taxon>
        <taxon>Cocleimonas</taxon>
    </lineage>
</organism>
<evidence type="ECO:0000256" key="3">
    <source>
        <dbReference type="ARBA" id="ARBA00022692"/>
    </source>
</evidence>
<evidence type="ECO:0000313" key="9">
    <source>
        <dbReference type="EMBL" id="TCJ89212.1"/>
    </source>
</evidence>
<accession>A0A4R1F8W4</accession>
<keyword evidence="4 7" id="KW-1133">Transmembrane helix</keyword>
<dbReference type="EMBL" id="SMFQ01000002">
    <property type="protein sequence ID" value="TCJ89212.1"/>
    <property type="molecule type" value="Genomic_DNA"/>
</dbReference>
<dbReference type="Pfam" id="PF01618">
    <property type="entry name" value="MotA_ExbB"/>
    <property type="match status" value="1"/>
</dbReference>
<keyword evidence="10" id="KW-1185">Reference proteome</keyword>
<name>A0A4R1F8W4_9GAMM</name>
<evidence type="ECO:0000256" key="5">
    <source>
        <dbReference type="ARBA" id="ARBA00023136"/>
    </source>
</evidence>
<keyword evidence="6" id="KW-0813">Transport</keyword>
<dbReference type="InterPro" id="IPR002898">
    <property type="entry name" value="MotA_ExbB_proton_chnl"/>
</dbReference>
<feature type="transmembrane region" description="Helical" evidence="7">
    <location>
        <begin position="6"/>
        <end position="27"/>
    </location>
</feature>